<dbReference type="RefSeq" id="XP_040621579.1">
    <property type="nucleotide sequence ID" value="XM_040762804.1"/>
</dbReference>
<proteinExistence type="predicted"/>
<reference evidence="2 3" key="1">
    <citation type="journal article" date="2014" name="BMC Genomics">
        <title>Comparative genomics of the major fungal agents of human and animal Sporotrichosis: Sporothrix schenckii and Sporothrix brasiliensis.</title>
        <authorList>
            <person name="Teixeira M.M."/>
            <person name="de Almeida L.G."/>
            <person name="Kubitschek-Barreira P."/>
            <person name="Alves F.L."/>
            <person name="Kioshima E.S."/>
            <person name="Abadio A.K."/>
            <person name="Fernandes L."/>
            <person name="Derengowski L.S."/>
            <person name="Ferreira K.S."/>
            <person name="Souza R.C."/>
            <person name="Ruiz J.C."/>
            <person name="de Andrade N.C."/>
            <person name="Paes H.C."/>
            <person name="Nicola A.M."/>
            <person name="Albuquerque P."/>
            <person name="Gerber A.L."/>
            <person name="Martins V.P."/>
            <person name="Peconick L.D."/>
            <person name="Neto A.V."/>
            <person name="Chaucanez C.B."/>
            <person name="Silva P.A."/>
            <person name="Cunha O.L."/>
            <person name="de Oliveira F.F."/>
            <person name="dos Santos T.C."/>
            <person name="Barros A.L."/>
            <person name="Soares M.A."/>
            <person name="de Oliveira L.M."/>
            <person name="Marini M.M."/>
            <person name="Villalobos-Duno H."/>
            <person name="Cunha M.M."/>
            <person name="de Hoog S."/>
            <person name="da Silveira J.F."/>
            <person name="Henrissat B."/>
            <person name="Nino-Vega G.A."/>
            <person name="Cisalpino P.S."/>
            <person name="Mora-Montes H.M."/>
            <person name="Almeida S.R."/>
            <person name="Stajich J.E."/>
            <person name="Lopes-Bezerra L.M."/>
            <person name="Vasconcelos A.T."/>
            <person name="Felipe M.S."/>
        </authorList>
    </citation>
    <scope>NUCLEOTIDE SEQUENCE [LARGE SCALE GENOMIC DNA]</scope>
    <source>
        <strain evidence="2 3">5110</strain>
    </source>
</reference>
<evidence type="ECO:0000313" key="2">
    <source>
        <dbReference type="EMBL" id="KIH93569.1"/>
    </source>
</evidence>
<protein>
    <submittedName>
        <fullName evidence="2">Uncharacterized protein</fullName>
    </submittedName>
</protein>
<dbReference type="AlphaFoldDB" id="A0A0C2F3S3"/>
<evidence type="ECO:0000256" key="1">
    <source>
        <dbReference type="SAM" id="MobiDB-lite"/>
    </source>
</evidence>
<evidence type="ECO:0000313" key="3">
    <source>
        <dbReference type="Proteomes" id="UP000031575"/>
    </source>
</evidence>
<organism evidence="2 3">
    <name type="scientific">Sporothrix brasiliensis 5110</name>
    <dbReference type="NCBI Taxonomy" id="1398154"/>
    <lineage>
        <taxon>Eukaryota</taxon>
        <taxon>Fungi</taxon>
        <taxon>Dikarya</taxon>
        <taxon>Ascomycota</taxon>
        <taxon>Pezizomycotina</taxon>
        <taxon>Sordariomycetes</taxon>
        <taxon>Sordariomycetidae</taxon>
        <taxon>Ophiostomatales</taxon>
        <taxon>Ophiostomataceae</taxon>
        <taxon>Sporothrix</taxon>
    </lineage>
</organism>
<sequence>MFGGSLFHRSHLVWPGLAWPGLGWTDPARGRPGHAAMAFGWVTTKHDFLANRQDLGPESTRRPAGGGQVELVGCTA</sequence>
<dbReference type="Proteomes" id="UP000031575">
    <property type="component" value="Unassembled WGS sequence"/>
</dbReference>
<accession>A0A0C2F3S3</accession>
<dbReference type="HOGENOM" id="CLU_2656064_0_0_1"/>
<dbReference type="EMBL" id="AWTV01000005">
    <property type="protein sequence ID" value="KIH93569.1"/>
    <property type="molecule type" value="Genomic_DNA"/>
</dbReference>
<feature type="region of interest" description="Disordered" evidence="1">
    <location>
        <begin position="54"/>
        <end position="76"/>
    </location>
</feature>
<dbReference type="GeneID" id="63677725"/>
<keyword evidence="3" id="KW-1185">Reference proteome</keyword>
<dbReference type="VEuPathDB" id="FungiDB:SPBR_04521"/>
<gene>
    <name evidence="2" type="ORF">SPBR_04521</name>
</gene>
<name>A0A0C2F3S3_9PEZI</name>
<comment type="caution">
    <text evidence="2">The sequence shown here is derived from an EMBL/GenBank/DDBJ whole genome shotgun (WGS) entry which is preliminary data.</text>
</comment>